<dbReference type="Pfam" id="PF00689">
    <property type="entry name" value="Cation_ATPase_C"/>
    <property type="match status" value="1"/>
</dbReference>
<evidence type="ECO:0000256" key="12">
    <source>
        <dbReference type="ARBA" id="ARBA00022842"/>
    </source>
</evidence>
<evidence type="ECO:0000256" key="2">
    <source>
        <dbReference type="ARBA" id="ARBA00004429"/>
    </source>
</evidence>
<evidence type="ECO:0000256" key="8">
    <source>
        <dbReference type="ARBA" id="ARBA00022553"/>
    </source>
</evidence>
<feature type="transmembrane region" description="Helical" evidence="18">
    <location>
        <begin position="56"/>
        <end position="81"/>
    </location>
</feature>
<dbReference type="InterPro" id="IPR006068">
    <property type="entry name" value="ATPase_P-typ_cation-transptr_C"/>
</dbReference>
<dbReference type="EMBL" id="AHNR02000068">
    <property type="protein sequence ID" value="EKR53291.1"/>
    <property type="molecule type" value="Genomic_DNA"/>
</dbReference>
<feature type="transmembrane region" description="Helical" evidence="18">
    <location>
        <begin position="679"/>
        <end position="701"/>
    </location>
</feature>
<comment type="function">
    <text evidence="1">Mediates magnesium influx to the cytosol.</text>
</comment>
<keyword evidence="11" id="KW-0067">ATP-binding</keyword>
<dbReference type="PROSITE" id="PS00154">
    <property type="entry name" value="ATPASE_E1_E2"/>
    <property type="match status" value="1"/>
</dbReference>
<name>A0A0E2CZY8_LEPIR</name>
<dbReference type="InterPro" id="IPR023298">
    <property type="entry name" value="ATPase_P-typ_TM_dom_sf"/>
</dbReference>
<proteinExistence type="inferred from homology"/>
<dbReference type="InterPro" id="IPR004014">
    <property type="entry name" value="ATPase_P-typ_cation-transptr_N"/>
</dbReference>
<dbReference type="GO" id="GO:0016887">
    <property type="term" value="F:ATP hydrolysis activity"/>
    <property type="evidence" value="ECO:0007669"/>
    <property type="project" value="InterPro"/>
</dbReference>
<dbReference type="GO" id="GO:0005886">
    <property type="term" value="C:plasma membrane"/>
    <property type="evidence" value="ECO:0007669"/>
    <property type="project" value="UniProtKB-SubCell"/>
</dbReference>
<evidence type="ECO:0000256" key="4">
    <source>
        <dbReference type="ARBA" id="ARBA00012786"/>
    </source>
</evidence>
<dbReference type="SFLD" id="SFLDS00003">
    <property type="entry name" value="Haloacid_Dehalogenase"/>
    <property type="match status" value="1"/>
</dbReference>
<dbReference type="InterPro" id="IPR023214">
    <property type="entry name" value="HAD_sf"/>
</dbReference>
<dbReference type="InterPro" id="IPR006415">
    <property type="entry name" value="P-type_ATPase_IIIB"/>
</dbReference>
<dbReference type="InterPro" id="IPR059000">
    <property type="entry name" value="ATPase_P-type_domA"/>
</dbReference>
<keyword evidence="9 18" id="KW-0812">Transmembrane</keyword>
<dbReference type="SUPFAM" id="SSF56784">
    <property type="entry name" value="HAD-like"/>
    <property type="match status" value="1"/>
</dbReference>
<evidence type="ECO:0000313" key="21">
    <source>
        <dbReference type="Proteomes" id="UP000001340"/>
    </source>
</evidence>
<evidence type="ECO:0000256" key="14">
    <source>
        <dbReference type="ARBA" id="ARBA00022989"/>
    </source>
</evidence>
<evidence type="ECO:0000259" key="19">
    <source>
        <dbReference type="SMART" id="SM00831"/>
    </source>
</evidence>
<dbReference type="InterPro" id="IPR001757">
    <property type="entry name" value="P_typ_ATPase"/>
</dbReference>
<dbReference type="InterPro" id="IPR036412">
    <property type="entry name" value="HAD-like_sf"/>
</dbReference>
<evidence type="ECO:0000256" key="9">
    <source>
        <dbReference type="ARBA" id="ARBA00022692"/>
    </source>
</evidence>
<evidence type="ECO:0000256" key="16">
    <source>
        <dbReference type="ARBA" id="ARBA00029806"/>
    </source>
</evidence>
<keyword evidence="14 18" id="KW-1133">Transmembrane helix</keyword>
<keyword evidence="10" id="KW-0547">Nucleotide-binding</keyword>
<dbReference type="EC" id="7.2.2.14" evidence="4"/>
<comment type="subcellular location">
    <subcellularLocation>
        <location evidence="2">Cell inner membrane</location>
        <topology evidence="2">Multi-pass membrane protein</topology>
    </subcellularLocation>
</comment>
<dbReference type="SUPFAM" id="SSF81653">
    <property type="entry name" value="Calcium ATPase, transduction domain A"/>
    <property type="match status" value="1"/>
</dbReference>
<dbReference type="Pfam" id="PF00122">
    <property type="entry name" value="E1-E2_ATPase"/>
    <property type="match status" value="1"/>
</dbReference>
<evidence type="ECO:0000256" key="11">
    <source>
        <dbReference type="ARBA" id="ARBA00022840"/>
    </source>
</evidence>
<feature type="transmembrane region" description="Helical" evidence="18">
    <location>
        <begin position="280"/>
        <end position="300"/>
    </location>
</feature>
<dbReference type="SFLD" id="SFLDG00002">
    <property type="entry name" value="C1.7:_P-type_atpase_like"/>
    <property type="match status" value="1"/>
</dbReference>
<evidence type="ECO:0000256" key="17">
    <source>
        <dbReference type="ARBA" id="ARBA00047295"/>
    </source>
</evidence>
<gene>
    <name evidence="20" type="ORF">LEP1GSC105_1599</name>
</gene>
<feature type="transmembrane region" description="Helical" evidence="18">
    <location>
        <begin position="765"/>
        <end position="789"/>
    </location>
</feature>
<dbReference type="InterPro" id="IPR018303">
    <property type="entry name" value="ATPase_P-typ_P_site"/>
</dbReference>
<comment type="similarity">
    <text evidence="3">Belongs to the cation transport ATPase (P-type) (TC 3.A.3) family. Type IIIB subfamily.</text>
</comment>
<feature type="domain" description="Cation-transporting P-type ATPase N-terminal" evidence="19">
    <location>
        <begin position="10"/>
        <end position="83"/>
    </location>
</feature>
<evidence type="ECO:0000256" key="6">
    <source>
        <dbReference type="ARBA" id="ARBA00022475"/>
    </source>
</evidence>
<evidence type="ECO:0000256" key="3">
    <source>
        <dbReference type="ARBA" id="ARBA00008746"/>
    </source>
</evidence>
<evidence type="ECO:0000256" key="15">
    <source>
        <dbReference type="ARBA" id="ARBA00023136"/>
    </source>
</evidence>
<evidence type="ECO:0000313" key="20">
    <source>
        <dbReference type="EMBL" id="EKR53291.1"/>
    </source>
</evidence>
<keyword evidence="7" id="KW-0997">Cell inner membrane</keyword>
<protein>
    <recommendedName>
        <fullName evidence="5">Magnesium-transporting ATPase, P-type 1</fullName>
        <ecNumber evidence="4">7.2.2.14</ecNumber>
    </recommendedName>
    <alternativeName>
        <fullName evidence="16">Mg(2+) transport ATPase, P-type 1</fullName>
    </alternativeName>
</protein>
<feature type="transmembrane region" description="Helical" evidence="18">
    <location>
        <begin position="87"/>
        <end position="103"/>
    </location>
</feature>
<keyword evidence="6" id="KW-1003">Cell membrane</keyword>
<dbReference type="InterPro" id="IPR023299">
    <property type="entry name" value="ATPase_P-typ_cyto_dom_N"/>
</dbReference>
<dbReference type="GO" id="GO:0015444">
    <property type="term" value="F:P-type magnesium transporter activity"/>
    <property type="evidence" value="ECO:0007669"/>
    <property type="project" value="UniProtKB-EC"/>
</dbReference>
<keyword evidence="15 18" id="KW-0472">Membrane</keyword>
<keyword evidence="8" id="KW-0597">Phosphoprotein</keyword>
<evidence type="ECO:0000256" key="5">
    <source>
        <dbReference type="ARBA" id="ARBA00013555"/>
    </source>
</evidence>
<organism evidence="20 21">
    <name type="scientific">Leptospira interrogans str. UI 12758</name>
    <dbReference type="NCBI Taxonomy" id="1049938"/>
    <lineage>
        <taxon>Bacteria</taxon>
        <taxon>Pseudomonadati</taxon>
        <taxon>Spirochaetota</taxon>
        <taxon>Spirochaetia</taxon>
        <taxon>Leptospirales</taxon>
        <taxon>Leptospiraceae</taxon>
        <taxon>Leptospira</taxon>
    </lineage>
</organism>
<evidence type="ECO:0000256" key="18">
    <source>
        <dbReference type="SAM" id="Phobius"/>
    </source>
</evidence>
<dbReference type="PRINTS" id="PR01836">
    <property type="entry name" value="MGATPASE"/>
</dbReference>
<dbReference type="NCBIfam" id="TIGR01494">
    <property type="entry name" value="ATPase_P-type"/>
    <property type="match status" value="1"/>
</dbReference>
<dbReference type="SUPFAM" id="SSF81665">
    <property type="entry name" value="Calcium ATPase, transmembrane domain M"/>
    <property type="match status" value="1"/>
</dbReference>
<dbReference type="PANTHER" id="PTHR42861">
    <property type="entry name" value="CALCIUM-TRANSPORTING ATPASE"/>
    <property type="match status" value="1"/>
</dbReference>
<dbReference type="Gene3D" id="2.70.150.10">
    <property type="entry name" value="Calcium-transporting ATPase, cytoplasmic transduction domain A"/>
    <property type="match status" value="1"/>
</dbReference>
<dbReference type="Gene3D" id="1.20.1110.10">
    <property type="entry name" value="Calcium-transporting ATPase, transmembrane domain"/>
    <property type="match status" value="2"/>
</dbReference>
<dbReference type="SFLD" id="SFLDF00027">
    <property type="entry name" value="p-type_atpase"/>
    <property type="match status" value="1"/>
</dbReference>
<accession>A0A0E2CZY8</accession>
<dbReference type="FunFam" id="3.40.50.1000:FF:000001">
    <property type="entry name" value="Phospholipid-transporting ATPase IC"/>
    <property type="match status" value="1"/>
</dbReference>
<reference evidence="20 21" key="1">
    <citation type="submission" date="2012-10" db="EMBL/GenBank/DDBJ databases">
        <authorList>
            <person name="Harkins D.M."/>
            <person name="Durkin A.S."/>
            <person name="Brinkac L.M."/>
            <person name="Haft D.H."/>
            <person name="Selengut J.D."/>
            <person name="Sanka R."/>
            <person name="DePew J."/>
            <person name="Purushe J."/>
            <person name="Chanthongthip A."/>
            <person name="Lattana O."/>
            <person name="Phetsouvanh R."/>
            <person name="Newton P.N."/>
            <person name="Vinetz J.M."/>
            <person name="Sutton G.G."/>
            <person name="Nierman W.C."/>
            <person name="Fouts D.E."/>
        </authorList>
    </citation>
    <scope>NUCLEOTIDE SEQUENCE [LARGE SCALE GENOMIC DNA]</scope>
    <source>
        <strain evidence="20 21">UI 12758</strain>
    </source>
</reference>
<keyword evidence="12" id="KW-0460">Magnesium</keyword>
<evidence type="ECO:0000256" key="13">
    <source>
        <dbReference type="ARBA" id="ARBA00022967"/>
    </source>
</evidence>
<feature type="transmembrane region" description="Helical" evidence="18">
    <location>
        <begin position="742"/>
        <end position="759"/>
    </location>
</feature>
<dbReference type="Proteomes" id="UP000001340">
    <property type="component" value="Unassembled WGS sequence"/>
</dbReference>
<dbReference type="InterPro" id="IPR044492">
    <property type="entry name" value="P_typ_ATPase_HD_dom"/>
</dbReference>
<dbReference type="GO" id="GO:0005524">
    <property type="term" value="F:ATP binding"/>
    <property type="evidence" value="ECO:0007669"/>
    <property type="project" value="UniProtKB-KW"/>
</dbReference>
<dbReference type="RefSeq" id="WP_002124704.1">
    <property type="nucleotide sequence ID" value="NZ_AHNR02000068.1"/>
</dbReference>
<evidence type="ECO:0000256" key="7">
    <source>
        <dbReference type="ARBA" id="ARBA00022519"/>
    </source>
</evidence>
<evidence type="ECO:0000256" key="1">
    <source>
        <dbReference type="ARBA" id="ARBA00003954"/>
    </source>
</evidence>
<comment type="caution">
    <text evidence="20">The sequence shown here is derived from an EMBL/GenBank/DDBJ whole genome shotgun (WGS) entry which is preliminary data.</text>
</comment>
<dbReference type="AlphaFoldDB" id="A0A0E2CZY8"/>
<feature type="transmembrane region" description="Helical" evidence="18">
    <location>
        <begin position="246"/>
        <end position="268"/>
    </location>
</feature>
<comment type="catalytic activity">
    <reaction evidence="17">
        <text>Mg(2+)(out) + ATP + H2O = Mg(2+)(in) + ADP + phosphate + H(+)</text>
        <dbReference type="Rhea" id="RHEA:10260"/>
        <dbReference type="ChEBI" id="CHEBI:15377"/>
        <dbReference type="ChEBI" id="CHEBI:15378"/>
        <dbReference type="ChEBI" id="CHEBI:18420"/>
        <dbReference type="ChEBI" id="CHEBI:30616"/>
        <dbReference type="ChEBI" id="CHEBI:43474"/>
        <dbReference type="ChEBI" id="CHEBI:456216"/>
        <dbReference type="EC" id="7.2.2.14"/>
    </reaction>
</comment>
<dbReference type="InterPro" id="IPR008250">
    <property type="entry name" value="ATPase_P-typ_transduc_dom_A_sf"/>
</dbReference>
<dbReference type="Pfam" id="PF00690">
    <property type="entry name" value="Cation_ATPase_N"/>
    <property type="match status" value="1"/>
</dbReference>
<keyword evidence="13" id="KW-1278">Translocase</keyword>
<feature type="transmembrane region" description="Helical" evidence="18">
    <location>
        <begin position="713"/>
        <end position="730"/>
    </location>
</feature>
<evidence type="ECO:0000256" key="10">
    <source>
        <dbReference type="ARBA" id="ARBA00022741"/>
    </source>
</evidence>
<dbReference type="Gene3D" id="3.40.50.1000">
    <property type="entry name" value="HAD superfamily/HAD-like"/>
    <property type="match status" value="1"/>
</dbReference>
<dbReference type="Gene3D" id="3.40.1110.10">
    <property type="entry name" value="Calcium-transporting ATPase, cytoplasmic domain N"/>
    <property type="match status" value="1"/>
</dbReference>
<sequence>MEIEKDKLSHFWSLTSNECLTLTQSNRNGLSEEKAKKRLLQFGENKLSSKKETTAIGLFFSQFKSPIVLLLLFAAGLSVIVQDSVDAIIILGIVFLSGLLGFWQEKGAMNAVRKLLAMVQIRVSVMRNSSIREIPSEEVVPGDILKLSAGDMIPADCILFESKDLFVNEATLTGETFPIEKFIETISKNSSLSQRTNSLWMGTHVVSGEAIALVIQTGKKTEFGKISERLKLRPMETEFEVGVRKFGFFLLHVTLLLVITIFIANVFLHKSVLESFLFSLALSVGLTPQLLPAIISVNLSHGARKMAEKKVIVKRLAAIENFGNMNIICSDKTGTLTEGTVKLQSSLDIYGNENQEVALNAFLNASFETGFVNAIDQSIRENLNFNLSGFEKKDEIPYDFQRKRLSILVSHSGGHRIITKGALINILEICNTAKSQDGSQIEIEKVRDQILQRYEALGAKGYRILGIAIKEIGEQSKIEKLEEKNMVFLGMLSFYDPPKTKIKETITNLKNLGVTLKVITGDNRFVAMNLSSQIGLENPNILSGHELEKMSNEALIHQVGKVNVFAEIEPNGKERIIIALKKAGNVVGYIGDGINDVSALHSSANTLKYVFMATSANFGNMFSMAGVSMFLPFLPLLPKQILLTNFLTDFPEMTIATDRVDSEMIASPKRWDISAIRKFMVVFGMVSSFFDYLTFGVLHWLLKVNQDQFRTGWFIESIVSASLIVLIIRTRNVFFVSKPSRSLFLTTLCVICFTISIPYSPIADWFGLVPLPLSFLGMLVGIVLIYGMAAEITKRIFYKLVPI</sequence>
<dbReference type="SMART" id="SM00831">
    <property type="entry name" value="Cation_ATPase_N"/>
    <property type="match status" value="1"/>
</dbReference>
<dbReference type="Pfam" id="PF13246">
    <property type="entry name" value="Cation_ATPase"/>
    <property type="match status" value="1"/>
</dbReference>